<dbReference type="PROSITE" id="PS51160">
    <property type="entry name" value="ACYLPHOSPHATASE_3"/>
    <property type="match status" value="1"/>
</dbReference>
<dbReference type="NCBIfam" id="NF011000">
    <property type="entry name" value="PRK14426.1"/>
    <property type="match status" value="1"/>
</dbReference>
<dbReference type="EC" id="3.6.1.7" evidence="2 7"/>
<evidence type="ECO:0000256" key="6">
    <source>
        <dbReference type="ARBA" id="ARBA00047645"/>
    </source>
</evidence>
<dbReference type="InterPro" id="IPR020456">
    <property type="entry name" value="Acylphosphatase"/>
</dbReference>
<evidence type="ECO:0000313" key="12">
    <source>
        <dbReference type="EMBL" id="RNM09180.1"/>
    </source>
</evidence>
<dbReference type="FunFam" id="3.30.70.100:FF:000012">
    <property type="entry name" value="Acylphosphatase"/>
    <property type="match status" value="1"/>
</dbReference>
<dbReference type="GO" id="GO:0003998">
    <property type="term" value="F:acylphosphatase activity"/>
    <property type="evidence" value="ECO:0007669"/>
    <property type="project" value="UniProtKB-UniRule"/>
</dbReference>
<dbReference type="InterPro" id="IPR028627">
    <property type="entry name" value="Acylphosphatase_bac"/>
</dbReference>
<feature type="active site" evidence="7 8">
    <location>
        <position position="39"/>
    </location>
</feature>
<evidence type="ECO:0000256" key="10">
    <source>
        <dbReference type="RuleBase" id="RU004168"/>
    </source>
</evidence>
<comment type="similarity">
    <text evidence="1 7 10">Belongs to the acylphosphatase family.</text>
</comment>
<dbReference type="SUPFAM" id="SSF54975">
    <property type="entry name" value="Acylphosphatase/BLUF domain-like"/>
    <property type="match status" value="1"/>
</dbReference>
<protein>
    <recommendedName>
        <fullName evidence="3 7">Acylphosphatase</fullName>
        <ecNumber evidence="2 7">3.6.1.7</ecNumber>
    </recommendedName>
    <alternativeName>
        <fullName evidence="5 7">Acylphosphate phosphohydrolase</fullName>
    </alternativeName>
</protein>
<feature type="domain" description="Acylphosphatase-like" evidence="11">
    <location>
        <begin position="6"/>
        <end position="93"/>
    </location>
</feature>
<dbReference type="InterPro" id="IPR017968">
    <property type="entry name" value="Acylphosphatase_CS"/>
</dbReference>
<dbReference type="Pfam" id="PF00708">
    <property type="entry name" value="Acylphosphatase"/>
    <property type="match status" value="1"/>
</dbReference>
<dbReference type="PANTHER" id="PTHR10029:SF3">
    <property type="entry name" value="ACYLPHOSPHATASE-RELATED"/>
    <property type="match status" value="1"/>
</dbReference>
<dbReference type="PRINTS" id="PR00112">
    <property type="entry name" value="ACYLPHPHTASE"/>
</dbReference>
<name>A0A3N0GAW9_9GAMM</name>
<evidence type="ECO:0000256" key="5">
    <source>
        <dbReference type="ARBA" id="ARBA00032904"/>
    </source>
</evidence>
<dbReference type="AlphaFoldDB" id="A0A3N0GAW9"/>
<evidence type="ECO:0000256" key="1">
    <source>
        <dbReference type="ARBA" id="ARBA00005614"/>
    </source>
</evidence>
<dbReference type="InterPro" id="IPR001792">
    <property type="entry name" value="Acylphosphatase-like_dom"/>
</dbReference>
<dbReference type="InterPro" id="IPR036046">
    <property type="entry name" value="Acylphosphatase-like_dom_sf"/>
</dbReference>
<feature type="active site" evidence="7 8">
    <location>
        <position position="21"/>
    </location>
</feature>
<accession>A0A3N0GAW9</accession>
<sequence>MMSTVSVIVWVYGMVQGVGFRYHTQLQARQLGVRGYVRNCDDGSVEVVASGEAYAVEQLVAWLKQGGPRHARVDKVLMEPHSATDERDFTIRY</sequence>
<dbReference type="EMBL" id="RJLR01000006">
    <property type="protein sequence ID" value="RNM09180.1"/>
    <property type="molecule type" value="Genomic_DNA"/>
</dbReference>
<organism evidence="12 13">
    <name type="scientific">Dickeya undicola</name>
    <dbReference type="NCBI Taxonomy" id="1577887"/>
    <lineage>
        <taxon>Bacteria</taxon>
        <taxon>Pseudomonadati</taxon>
        <taxon>Pseudomonadota</taxon>
        <taxon>Gammaproteobacteria</taxon>
        <taxon>Enterobacterales</taxon>
        <taxon>Pectobacteriaceae</taxon>
        <taxon>Dickeya</taxon>
    </lineage>
</organism>
<reference evidence="12 13" key="1">
    <citation type="submission" date="2018-11" db="EMBL/GenBank/DDBJ databases">
        <title>Characterization of surface water Dickeya isolates.</title>
        <authorList>
            <person name="Van Gijsegem F."/>
            <person name="Pedron J."/>
        </authorList>
    </citation>
    <scope>NUCLEOTIDE SEQUENCE [LARGE SCALE GENOMIC DNA]</scope>
    <source>
        <strain evidence="12 13">FVG1-MFV-O17</strain>
    </source>
</reference>
<evidence type="ECO:0000256" key="9">
    <source>
        <dbReference type="RuleBase" id="RU000553"/>
    </source>
</evidence>
<proteinExistence type="inferred from homology"/>
<keyword evidence="4 7" id="KW-0378">Hydrolase</keyword>
<evidence type="ECO:0000256" key="8">
    <source>
        <dbReference type="PROSITE-ProRule" id="PRU00520"/>
    </source>
</evidence>
<evidence type="ECO:0000256" key="2">
    <source>
        <dbReference type="ARBA" id="ARBA00012150"/>
    </source>
</evidence>
<evidence type="ECO:0000313" key="13">
    <source>
        <dbReference type="Proteomes" id="UP000276061"/>
    </source>
</evidence>
<comment type="catalytic activity">
    <reaction evidence="6 7 8 9">
        <text>an acyl phosphate + H2O = a carboxylate + phosphate + H(+)</text>
        <dbReference type="Rhea" id="RHEA:14965"/>
        <dbReference type="ChEBI" id="CHEBI:15377"/>
        <dbReference type="ChEBI" id="CHEBI:15378"/>
        <dbReference type="ChEBI" id="CHEBI:29067"/>
        <dbReference type="ChEBI" id="CHEBI:43474"/>
        <dbReference type="ChEBI" id="CHEBI:59918"/>
        <dbReference type="EC" id="3.6.1.7"/>
    </reaction>
</comment>
<evidence type="ECO:0000256" key="4">
    <source>
        <dbReference type="ARBA" id="ARBA00022801"/>
    </source>
</evidence>
<dbReference type="Gene3D" id="3.30.70.100">
    <property type="match status" value="1"/>
</dbReference>
<dbReference type="PANTHER" id="PTHR10029">
    <property type="entry name" value="ACYLPHOSPHATASE"/>
    <property type="match status" value="1"/>
</dbReference>
<evidence type="ECO:0000256" key="7">
    <source>
        <dbReference type="HAMAP-Rule" id="MF_01450"/>
    </source>
</evidence>
<gene>
    <name evidence="12" type="ORF">EF878_02215</name>
</gene>
<dbReference type="Proteomes" id="UP000276061">
    <property type="component" value="Unassembled WGS sequence"/>
</dbReference>
<dbReference type="PROSITE" id="PS00151">
    <property type="entry name" value="ACYLPHOSPHATASE_2"/>
    <property type="match status" value="1"/>
</dbReference>
<evidence type="ECO:0000256" key="3">
    <source>
        <dbReference type="ARBA" id="ARBA00015991"/>
    </source>
</evidence>
<evidence type="ECO:0000259" key="11">
    <source>
        <dbReference type="PROSITE" id="PS51160"/>
    </source>
</evidence>
<dbReference type="PROSITE" id="PS00150">
    <property type="entry name" value="ACYLPHOSPHATASE_1"/>
    <property type="match status" value="1"/>
</dbReference>
<dbReference type="OrthoDB" id="5295388at2"/>
<dbReference type="HAMAP" id="MF_01450">
    <property type="entry name" value="Acylphosphatase_entero"/>
    <property type="match status" value="1"/>
</dbReference>
<comment type="caution">
    <text evidence="12">The sequence shown here is derived from an EMBL/GenBank/DDBJ whole genome shotgun (WGS) entry which is preliminary data.</text>
</comment>